<evidence type="ECO:0000313" key="3">
    <source>
        <dbReference type="Proteomes" id="UP000533598"/>
    </source>
</evidence>
<dbReference type="InterPro" id="IPR037473">
    <property type="entry name" value="Lcp-like"/>
</dbReference>
<dbReference type="RefSeq" id="WP_185004688.1">
    <property type="nucleotide sequence ID" value="NZ_BAAAUI010000070.1"/>
</dbReference>
<keyword evidence="3" id="KW-1185">Reference proteome</keyword>
<name>A0A7W7FVB7_9PSEU</name>
<organism evidence="2 3">
    <name type="scientific">Crossiella cryophila</name>
    <dbReference type="NCBI Taxonomy" id="43355"/>
    <lineage>
        <taxon>Bacteria</taxon>
        <taxon>Bacillati</taxon>
        <taxon>Actinomycetota</taxon>
        <taxon>Actinomycetes</taxon>
        <taxon>Pseudonocardiales</taxon>
        <taxon>Pseudonocardiaceae</taxon>
        <taxon>Crossiella</taxon>
    </lineage>
</organism>
<evidence type="ECO:0000259" key="1">
    <source>
        <dbReference type="Pfam" id="PF09995"/>
    </source>
</evidence>
<dbReference type="PANTHER" id="PTHR37539:SF1">
    <property type="entry name" value="ER-BOUND OXYGENASE MPAB_MPAB'_RUBBER OXYGENASE CATALYTIC DOMAIN-CONTAINING PROTEIN"/>
    <property type="match status" value="1"/>
</dbReference>
<accession>A0A7W7FVB7</accession>
<sequence length="395" mass="43195">MTSVSLDESTALTNSAFRTTAARRGHAARTPSAERLQHLRHRATTVDALGDGLVAMMHRLKGEARELFSRACADGIDSIENPPAELVDFFRAVEKTPAWVDQDRLRSGAQAISRAGKLAAFSLCDVYLVVGFHSLRVCKTLTSTGQTGKATSRRVLNTASWWLDVSTPGSLVVGGVGYAAALRVRLVHAHIRDVLLKRGDWDLAAWDQPLNDAQANQLTLMFSLGVMEATQALGIRYTAQERADILHLWRYVGWLVGIEEDMLPADEADAWQHLWEQAATELIPDADSRTLAADLRAAYQRPRPDQSEVRARWAERVHTAISRIVIGPASADSLGMPDDPLARALVRVAGAVNTVAELTYRRIPAFRTAQAVHGHAARKAYVDVLRAAHGDGPKP</sequence>
<dbReference type="Proteomes" id="UP000533598">
    <property type="component" value="Unassembled WGS sequence"/>
</dbReference>
<dbReference type="EMBL" id="JACHMH010000001">
    <property type="protein sequence ID" value="MBB4678875.1"/>
    <property type="molecule type" value="Genomic_DNA"/>
</dbReference>
<gene>
    <name evidence="2" type="ORF">HNR67_004993</name>
</gene>
<protein>
    <recommendedName>
        <fullName evidence="1">ER-bound oxygenase mpaB/mpaB'/Rubber oxygenase catalytic domain-containing protein</fullName>
    </recommendedName>
</protein>
<proteinExistence type="predicted"/>
<feature type="domain" description="ER-bound oxygenase mpaB/mpaB'/Rubber oxygenase catalytic" evidence="1">
    <location>
        <begin position="149"/>
        <end position="351"/>
    </location>
</feature>
<dbReference type="GO" id="GO:0016491">
    <property type="term" value="F:oxidoreductase activity"/>
    <property type="evidence" value="ECO:0007669"/>
    <property type="project" value="InterPro"/>
</dbReference>
<reference evidence="2 3" key="1">
    <citation type="submission" date="2020-08" db="EMBL/GenBank/DDBJ databases">
        <title>Sequencing the genomes of 1000 actinobacteria strains.</title>
        <authorList>
            <person name="Klenk H.-P."/>
        </authorList>
    </citation>
    <scope>NUCLEOTIDE SEQUENCE [LARGE SCALE GENOMIC DNA]</scope>
    <source>
        <strain evidence="2 3">DSM 44230</strain>
    </source>
</reference>
<dbReference type="PANTHER" id="PTHR37539">
    <property type="entry name" value="SECRETED PROTEIN-RELATED"/>
    <property type="match status" value="1"/>
</dbReference>
<comment type="caution">
    <text evidence="2">The sequence shown here is derived from an EMBL/GenBank/DDBJ whole genome shotgun (WGS) entry which is preliminary data.</text>
</comment>
<dbReference type="Pfam" id="PF09995">
    <property type="entry name" value="MPAB_Lcp_cat"/>
    <property type="match status" value="1"/>
</dbReference>
<dbReference type="AlphaFoldDB" id="A0A7W7FVB7"/>
<evidence type="ECO:0000313" key="2">
    <source>
        <dbReference type="EMBL" id="MBB4678875.1"/>
    </source>
</evidence>
<dbReference type="InterPro" id="IPR018713">
    <property type="entry name" value="MPAB/Lcp_cat_dom"/>
</dbReference>